<evidence type="ECO:0008006" key="4">
    <source>
        <dbReference type="Google" id="ProtNLM"/>
    </source>
</evidence>
<protein>
    <recommendedName>
        <fullName evidence="4">Secreted protein</fullName>
    </recommendedName>
</protein>
<accession>A0A8X6SVL1</accession>
<feature type="chain" id="PRO_5036461212" description="Secreted protein" evidence="1">
    <location>
        <begin position="22"/>
        <end position="68"/>
    </location>
</feature>
<keyword evidence="3" id="KW-1185">Reference proteome</keyword>
<dbReference type="Proteomes" id="UP000887159">
    <property type="component" value="Unassembled WGS sequence"/>
</dbReference>
<evidence type="ECO:0000256" key="1">
    <source>
        <dbReference type="SAM" id="SignalP"/>
    </source>
</evidence>
<proteinExistence type="predicted"/>
<evidence type="ECO:0000313" key="3">
    <source>
        <dbReference type="Proteomes" id="UP000887159"/>
    </source>
</evidence>
<sequence>MPVAIIFWLVNFCLWLMEITGCSGPWHYDNRRKACGGWTGHLHIRHPREQCCRTGENRIEQRSFYVLK</sequence>
<evidence type="ECO:0000313" key="2">
    <source>
        <dbReference type="EMBL" id="GFY15231.1"/>
    </source>
</evidence>
<reference evidence="2" key="1">
    <citation type="submission" date="2020-08" db="EMBL/GenBank/DDBJ databases">
        <title>Multicomponent nature underlies the extraordinary mechanical properties of spider dragline silk.</title>
        <authorList>
            <person name="Kono N."/>
            <person name="Nakamura H."/>
            <person name="Mori M."/>
            <person name="Yoshida Y."/>
            <person name="Ohtoshi R."/>
            <person name="Malay A.D."/>
            <person name="Moran D.A.P."/>
            <person name="Tomita M."/>
            <person name="Numata K."/>
            <person name="Arakawa K."/>
        </authorList>
    </citation>
    <scope>NUCLEOTIDE SEQUENCE</scope>
</reference>
<keyword evidence="1" id="KW-0732">Signal</keyword>
<dbReference type="AlphaFoldDB" id="A0A8X6SVL1"/>
<organism evidence="2 3">
    <name type="scientific">Trichonephila clavipes</name>
    <name type="common">Golden silk orbweaver</name>
    <name type="synonym">Nephila clavipes</name>
    <dbReference type="NCBI Taxonomy" id="2585209"/>
    <lineage>
        <taxon>Eukaryota</taxon>
        <taxon>Metazoa</taxon>
        <taxon>Ecdysozoa</taxon>
        <taxon>Arthropoda</taxon>
        <taxon>Chelicerata</taxon>
        <taxon>Arachnida</taxon>
        <taxon>Araneae</taxon>
        <taxon>Araneomorphae</taxon>
        <taxon>Entelegynae</taxon>
        <taxon>Araneoidea</taxon>
        <taxon>Nephilidae</taxon>
        <taxon>Trichonephila</taxon>
    </lineage>
</organism>
<name>A0A8X6SVL1_TRICX</name>
<feature type="signal peptide" evidence="1">
    <location>
        <begin position="1"/>
        <end position="21"/>
    </location>
</feature>
<dbReference type="EMBL" id="BMAU01021334">
    <property type="protein sequence ID" value="GFY15231.1"/>
    <property type="molecule type" value="Genomic_DNA"/>
</dbReference>
<comment type="caution">
    <text evidence="2">The sequence shown here is derived from an EMBL/GenBank/DDBJ whole genome shotgun (WGS) entry which is preliminary data.</text>
</comment>
<gene>
    <name evidence="2" type="ORF">TNCV_1570421</name>
</gene>